<dbReference type="SMART" id="SM00855">
    <property type="entry name" value="PGAM"/>
    <property type="match status" value="1"/>
</dbReference>
<evidence type="ECO:0000256" key="2">
    <source>
        <dbReference type="ARBA" id="ARBA00023235"/>
    </source>
</evidence>
<dbReference type="InterPro" id="IPR017578">
    <property type="entry name" value="Ribazole_CobC"/>
</dbReference>
<dbReference type="SUPFAM" id="SSF53254">
    <property type="entry name" value="Phosphoglycerate mutase-like"/>
    <property type="match status" value="1"/>
</dbReference>
<keyword evidence="2" id="KW-0413">Isomerase</keyword>
<reference evidence="3" key="1">
    <citation type="journal article" date="2014" name="Front. Microbiol.">
        <title>High frequency of phylogenetically diverse reductive dehalogenase-homologous genes in deep subseafloor sedimentary metagenomes.</title>
        <authorList>
            <person name="Kawai M."/>
            <person name="Futagami T."/>
            <person name="Toyoda A."/>
            <person name="Takaki Y."/>
            <person name="Nishi S."/>
            <person name="Hori S."/>
            <person name="Arai W."/>
            <person name="Tsubouchi T."/>
            <person name="Morono Y."/>
            <person name="Uchiyama I."/>
            <person name="Ito T."/>
            <person name="Fujiyama A."/>
            <person name="Inagaki F."/>
            <person name="Takami H."/>
        </authorList>
    </citation>
    <scope>NUCLEOTIDE SEQUENCE</scope>
    <source>
        <strain evidence="3">Expedition CK06-06</strain>
    </source>
</reference>
<dbReference type="NCBIfam" id="TIGR03162">
    <property type="entry name" value="ribazole_cobC"/>
    <property type="match status" value="1"/>
</dbReference>
<protein>
    <recommendedName>
        <fullName evidence="4">Alpha-ribazole phosphatase</fullName>
    </recommendedName>
</protein>
<dbReference type="PROSITE" id="PS00175">
    <property type="entry name" value="PG_MUTASE"/>
    <property type="match status" value="1"/>
</dbReference>
<evidence type="ECO:0000313" key="3">
    <source>
        <dbReference type="EMBL" id="GAJ15856.1"/>
    </source>
</evidence>
<organism evidence="3">
    <name type="scientific">marine sediment metagenome</name>
    <dbReference type="NCBI Taxonomy" id="412755"/>
    <lineage>
        <taxon>unclassified sequences</taxon>
        <taxon>metagenomes</taxon>
        <taxon>ecological metagenomes</taxon>
    </lineage>
</organism>
<dbReference type="PANTHER" id="PTHR48100">
    <property type="entry name" value="BROAD-SPECIFICITY PHOSPHATASE YOR283W-RELATED"/>
    <property type="match status" value="1"/>
</dbReference>
<feature type="non-terminal residue" evidence="3">
    <location>
        <position position="170"/>
    </location>
</feature>
<dbReference type="InterPro" id="IPR013078">
    <property type="entry name" value="His_Pase_superF_clade-1"/>
</dbReference>
<dbReference type="InterPro" id="IPR001345">
    <property type="entry name" value="PG/BPGM_mutase_AS"/>
</dbReference>
<keyword evidence="1" id="KW-0324">Glycolysis</keyword>
<dbReference type="GO" id="GO:0005737">
    <property type="term" value="C:cytoplasm"/>
    <property type="evidence" value="ECO:0007669"/>
    <property type="project" value="TreeGrafter"/>
</dbReference>
<accession>X1VK37</accession>
<dbReference type="PIRSF" id="PIRSF000709">
    <property type="entry name" value="6PFK_2-Ptase"/>
    <property type="match status" value="1"/>
</dbReference>
<dbReference type="InterPro" id="IPR050275">
    <property type="entry name" value="PGM_Phosphatase"/>
</dbReference>
<evidence type="ECO:0000256" key="1">
    <source>
        <dbReference type="ARBA" id="ARBA00023152"/>
    </source>
</evidence>
<proteinExistence type="predicted"/>
<comment type="caution">
    <text evidence="3">The sequence shown here is derived from an EMBL/GenBank/DDBJ whole genome shotgun (WGS) entry which is preliminary data.</text>
</comment>
<sequence>MMRVILVRHGETIWNEEQRYQGASDPPLSERGELQARRLAARLASESIGLIYSSDSTRALQTADQIAAHHGRQVRADPRLREMDFGDWEGLTYSEIRERYPQALARWQGDPLATSPPGGESLAQLAMRVGDVLDDFPKLDQAETVLVVSHGGPLRVLLCLALGLAPADHW</sequence>
<name>X1VK37_9ZZZZ</name>
<dbReference type="Pfam" id="PF00300">
    <property type="entry name" value="His_Phos_1"/>
    <property type="match status" value="1"/>
</dbReference>
<dbReference type="GO" id="GO:0043755">
    <property type="term" value="F:alpha-ribazole phosphatase activity"/>
    <property type="evidence" value="ECO:0007669"/>
    <property type="project" value="InterPro"/>
</dbReference>
<dbReference type="CDD" id="cd07067">
    <property type="entry name" value="HP_PGM_like"/>
    <property type="match status" value="1"/>
</dbReference>
<gene>
    <name evidence="3" type="ORF">S12H4_42787</name>
</gene>
<dbReference type="AlphaFoldDB" id="X1VK37"/>
<evidence type="ECO:0008006" key="4">
    <source>
        <dbReference type="Google" id="ProtNLM"/>
    </source>
</evidence>
<dbReference type="Gene3D" id="3.40.50.1240">
    <property type="entry name" value="Phosphoglycerate mutase-like"/>
    <property type="match status" value="1"/>
</dbReference>
<dbReference type="EMBL" id="BARW01026208">
    <property type="protein sequence ID" value="GAJ15856.1"/>
    <property type="molecule type" value="Genomic_DNA"/>
</dbReference>
<dbReference type="GO" id="GO:0009236">
    <property type="term" value="P:cobalamin biosynthetic process"/>
    <property type="evidence" value="ECO:0007669"/>
    <property type="project" value="InterPro"/>
</dbReference>
<dbReference type="InterPro" id="IPR029033">
    <property type="entry name" value="His_PPase_superfam"/>
</dbReference>
<dbReference type="PANTHER" id="PTHR48100:SF1">
    <property type="entry name" value="HISTIDINE PHOSPHATASE FAMILY PROTEIN-RELATED"/>
    <property type="match status" value="1"/>
</dbReference>